<dbReference type="EMBL" id="CP102514">
    <property type="protein sequence ID" value="UUY48625.1"/>
    <property type="molecule type" value="Genomic_DNA"/>
</dbReference>
<feature type="chain" id="PRO_5046997753" description="Lipoprotein" evidence="2">
    <location>
        <begin position="27"/>
        <end position="260"/>
    </location>
</feature>
<feature type="signal peptide" evidence="2">
    <location>
        <begin position="1"/>
        <end position="26"/>
    </location>
</feature>
<accession>A0ABY5PXG1</accession>
<proteinExistence type="predicted"/>
<sequence length="260" mass="25591">MGRTAVVMAMAMAGCGLAVLATASCAMPPAPPMSPGALPKAAPVPTSAPSLKPPLSPSPPSPSASPSSPSASASPSSPAPPSGSGPAVPVGDGVVTAADQPLLAAARQEAGAAVPGDDAVIVINRGPSGTGQLAWMPDERSYCLAVVREARARTSCKALPASWARIGVRLVTTGGTTAARTVFFAVVDGGHGPYGYQGRAGAAPGPDMGPVHDATAVFASGRTLSLLTYERTVGVLTPGDHDICSADNAICFPALDAYAG</sequence>
<feature type="compositionally biased region" description="Pro residues" evidence="1">
    <location>
        <begin position="51"/>
        <end position="63"/>
    </location>
</feature>
<feature type="compositionally biased region" description="Low complexity" evidence="1">
    <location>
        <begin position="64"/>
        <end position="76"/>
    </location>
</feature>
<gene>
    <name evidence="3" type="ORF">NRK68_16330</name>
</gene>
<evidence type="ECO:0000313" key="3">
    <source>
        <dbReference type="EMBL" id="UUY48625.1"/>
    </source>
</evidence>
<dbReference type="RefSeq" id="WP_257856090.1">
    <property type="nucleotide sequence ID" value="NZ_CP102514.1"/>
</dbReference>
<evidence type="ECO:0000256" key="2">
    <source>
        <dbReference type="SAM" id="SignalP"/>
    </source>
</evidence>
<keyword evidence="2" id="KW-0732">Signal</keyword>
<evidence type="ECO:0000256" key="1">
    <source>
        <dbReference type="SAM" id="MobiDB-lite"/>
    </source>
</evidence>
<dbReference type="GeneID" id="95575049"/>
<dbReference type="PROSITE" id="PS51257">
    <property type="entry name" value="PROKAR_LIPOPROTEIN"/>
    <property type="match status" value="1"/>
</dbReference>
<protein>
    <recommendedName>
        <fullName evidence="5">Lipoprotein</fullName>
    </recommendedName>
</protein>
<evidence type="ECO:0008006" key="5">
    <source>
        <dbReference type="Google" id="ProtNLM"/>
    </source>
</evidence>
<dbReference type="Proteomes" id="UP001057738">
    <property type="component" value="Chromosome"/>
</dbReference>
<feature type="region of interest" description="Disordered" evidence="1">
    <location>
        <begin position="33"/>
        <end position="93"/>
    </location>
</feature>
<name>A0ABY5PXG1_9ACTN</name>
<organism evidence="3 4">
    <name type="scientific">Streptomyces yangpuensis</name>
    <dbReference type="NCBI Taxonomy" id="1648182"/>
    <lineage>
        <taxon>Bacteria</taxon>
        <taxon>Bacillati</taxon>
        <taxon>Actinomycetota</taxon>
        <taxon>Actinomycetes</taxon>
        <taxon>Kitasatosporales</taxon>
        <taxon>Streptomycetaceae</taxon>
        <taxon>Streptomyces</taxon>
    </lineage>
</organism>
<evidence type="ECO:0000313" key="4">
    <source>
        <dbReference type="Proteomes" id="UP001057738"/>
    </source>
</evidence>
<reference evidence="3" key="1">
    <citation type="submission" date="2022-08" db="EMBL/GenBank/DDBJ databases">
        <authorList>
            <person name="Tian L."/>
        </authorList>
    </citation>
    <scope>NUCLEOTIDE SEQUENCE</scope>
    <source>
        <strain evidence="3">CM253</strain>
    </source>
</reference>
<keyword evidence="4" id="KW-1185">Reference proteome</keyword>